<dbReference type="KEGG" id="ibu:IB211_02848c"/>
<dbReference type="STRING" id="1297617.IB211_02848c"/>
<keyword evidence="3" id="KW-1185">Reference proteome</keyword>
<proteinExistence type="predicted"/>
<sequence length="119" mass="13406">MTRGEALKDFFRKTILPVASAALLYCIFRSACVKNGELDYLWLWILCGLPFGVWRLRLWIIPGGGSLGTGIALFALNFILAGFIGGFVLVWRLLVAAWYIPVTAYRLLTADRYSFLPEE</sequence>
<evidence type="ECO:0000256" key="1">
    <source>
        <dbReference type="SAM" id="Phobius"/>
    </source>
</evidence>
<organism evidence="2 3">
    <name type="scientific">Intestinimonas butyriciproducens</name>
    <dbReference type="NCBI Taxonomy" id="1297617"/>
    <lineage>
        <taxon>Bacteria</taxon>
        <taxon>Bacillati</taxon>
        <taxon>Bacillota</taxon>
        <taxon>Clostridia</taxon>
        <taxon>Eubacteriales</taxon>
        <taxon>Intestinimonas</taxon>
    </lineage>
</organism>
<dbReference type="Pfam" id="PF19517">
    <property type="entry name" value="DUF6050"/>
    <property type="match status" value="1"/>
</dbReference>
<evidence type="ECO:0000313" key="2">
    <source>
        <dbReference type="EMBL" id="ALP95239.1"/>
    </source>
</evidence>
<keyword evidence="1" id="KW-1133">Transmembrane helix</keyword>
<dbReference type="Proteomes" id="UP000064844">
    <property type="component" value="Chromosome"/>
</dbReference>
<feature type="transmembrane region" description="Helical" evidence="1">
    <location>
        <begin position="72"/>
        <end position="100"/>
    </location>
</feature>
<evidence type="ECO:0000313" key="3">
    <source>
        <dbReference type="Proteomes" id="UP000064844"/>
    </source>
</evidence>
<keyword evidence="1" id="KW-0472">Membrane</keyword>
<gene>
    <name evidence="2" type="ORF">IB211_02848c</name>
</gene>
<protein>
    <submittedName>
        <fullName evidence="2">Uncharacterized protein</fullName>
    </submittedName>
</protein>
<keyword evidence="1" id="KW-0812">Transmembrane</keyword>
<feature type="transmembrane region" description="Helical" evidence="1">
    <location>
        <begin position="40"/>
        <end position="60"/>
    </location>
</feature>
<accession>A0A0S2W7Y2</accession>
<dbReference type="PATRIC" id="fig|1297617.4.peg.2931"/>
<dbReference type="InterPro" id="IPR046113">
    <property type="entry name" value="DUF6050"/>
</dbReference>
<name>A0A0S2W7Y2_9FIRM</name>
<dbReference type="AlphaFoldDB" id="A0A0S2W7Y2"/>
<reference evidence="3" key="2">
    <citation type="submission" date="2015-04" db="EMBL/GenBank/DDBJ databases">
        <title>A butyrogenic pathway from the amino acid lysine in a human gut commensal.</title>
        <authorList>
            <person name="de Vos W.M."/>
            <person name="Bui N.T.P."/>
            <person name="Plugge C.M."/>
            <person name="Ritari J."/>
        </authorList>
    </citation>
    <scope>NUCLEOTIDE SEQUENCE [LARGE SCALE GENOMIC DNA]</scope>
    <source>
        <strain evidence="3">AF211</strain>
    </source>
</reference>
<dbReference type="EMBL" id="CP011307">
    <property type="protein sequence ID" value="ALP95239.1"/>
    <property type="molecule type" value="Genomic_DNA"/>
</dbReference>
<reference evidence="2 3" key="1">
    <citation type="journal article" date="2015" name="Nat. Commun.">
        <title>Production of butyrate from lysine and the Amadori product fructoselysine by a human gut commensal.</title>
        <authorList>
            <person name="Bui T.P."/>
            <person name="Ritari J."/>
            <person name="Boeren S."/>
            <person name="de Waard P."/>
            <person name="Plugge C.M."/>
            <person name="de Vos W.M."/>
        </authorList>
    </citation>
    <scope>NUCLEOTIDE SEQUENCE [LARGE SCALE GENOMIC DNA]</scope>
    <source>
        <strain evidence="2 3">AF211</strain>
    </source>
</reference>
<dbReference type="RefSeq" id="WP_058118400.1">
    <property type="nucleotide sequence ID" value="NZ_CP011307.1"/>
</dbReference>